<keyword evidence="1" id="KW-1133">Transmembrane helix</keyword>
<feature type="transmembrane region" description="Helical" evidence="1">
    <location>
        <begin position="320"/>
        <end position="339"/>
    </location>
</feature>
<protein>
    <submittedName>
        <fullName evidence="2">Cell envelope integrity protein CreD</fullName>
    </submittedName>
</protein>
<feature type="transmembrane region" description="Helical" evidence="1">
    <location>
        <begin position="345"/>
        <end position="366"/>
    </location>
</feature>
<evidence type="ECO:0000313" key="2">
    <source>
        <dbReference type="EMBL" id="MFL9845151.1"/>
    </source>
</evidence>
<dbReference type="PANTHER" id="PTHR30092:SF0">
    <property type="entry name" value="INNER MEMBRANE PROTEIN CRED"/>
    <property type="match status" value="1"/>
</dbReference>
<dbReference type="InterPro" id="IPR010364">
    <property type="entry name" value="Uncharacterised_IM_CreD"/>
</dbReference>
<comment type="caution">
    <text evidence="2">The sequence shown here is derived from an EMBL/GenBank/DDBJ whole genome shotgun (WGS) entry which is preliminary data.</text>
</comment>
<dbReference type="RefSeq" id="WP_408085419.1">
    <property type="nucleotide sequence ID" value="NZ_JBELPZ010000012.1"/>
</dbReference>
<accession>A0ABW8YXV0</accession>
<feature type="transmembrane region" description="Helical" evidence="1">
    <location>
        <begin position="399"/>
        <end position="418"/>
    </location>
</feature>
<dbReference type="PIRSF" id="PIRSF004548">
    <property type="entry name" value="CreD"/>
    <property type="match status" value="1"/>
</dbReference>
<feature type="transmembrane region" description="Helical" evidence="1">
    <location>
        <begin position="423"/>
        <end position="443"/>
    </location>
</feature>
<name>A0ABW8YXV0_9FLAO</name>
<dbReference type="Pfam" id="PF06123">
    <property type="entry name" value="CreD"/>
    <property type="match status" value="1"/>
</dbReference>
<proteinExistence type="predicted"/>
<gene>
    <name evidence="2" type="primary">creD</name>
    <name evidence="2" type="ORF">ABS766_12045</name>
</gene>
<evidence type="ECO:0000313" key="3">
    <source>
        <dbReference type="Proteomes" id="UP001629156"/>
    </source>
</evidence>
<evidence type="ECO:0000256" key="1">
    <source>
        <dbReference type="SAM" id="Phobius"/>
    </source>
</evidence>
<dbReference type="NCBIfam" id="NF008712">
    <property type="entry name" value="PRK11715.1-1"/>
    <property type="match status" value="1"/>
</dbReference>
<keyword evidence="1" id="KW-0472">Membrane</keyword>
<reference evidence="2 3" key="1">
    <citation type="submission" date="2024-06" db="EMBL/GenBank/DDBJ databases">
        <authorList>
            <person name="Kaempfer P."/>
            <person name="Viver T."/>
        </authorList>
    </citation>
    <scope>NUCLEOTIDE SEQUENCE [LARGE SCALE GENOMIC DNA]</scope>
    <source>
        <strain evidence="2 3">ST-119</strain>
    </source>
</reference>
<dbReference type="PANTHER" id="PTHR30092">
    <property type="entry name" value="INNER MEMBRANE PROTEIN CRED"/>
    <property type="match status" value="1"/>
</dbReference>
<feature type="transmembrane region" description="Helical" evidence="1">
    <location>
        <begin position="373"/>
        <end position="393"/>
    </location>
</feature>
<keyword evidence="1" id="KW-0812">Transmembrane</keyword>
<sequence length="456" mass="51654">MELNTQHQPPYQKPGTNFLQSTTSRVIIIGLLTLALLIPLQFVKNLIWERQQLQEDVTDEIAKQWGGEVYFYGPILKVPYKVFDETEIVDTNTKKVTIKRTATIRNAYFFPETLNANAKVDTGRKSRGNYETTVFTSTMILDGSYTSPDFNNTDIKPENIHWDKASVLVKTNDLKNIRGGAEITLNSKKYTFEPGVDNEDSTMLETKPLGLNEDGLKAVTFKMEMGFNGTKKLRLVPIGKTTQATMASNWADPKFDGNYLPESQSVTDKGFTASWKITSLNRPFVQQHFGNLPSLEKYSFDTEFIILNDEYQQTERAAKYGFLVIGLTFLVFFLIQTVSKISIHIFQYSMIGLALIIFYTLLISITEHSTFRFAYLVAGVAVIVMIGLYSYSILKSIKFPLFIVLALTALYGFIYIIIQLENYALLAGSIGLFLILGAVMYFSRKIDWNHTKPLTA</sequence>
<dbReference type="Proteomes" id="UP001629156">
    <property type="component" value="Unassembled WGS sequence"/>
</dbReference>
<keyword evidence="3" id="KW-1185">Reference proteome</keyword>
<organism evidence="2 3">
    <name type="scientific">Flavobacterium rhizosphaerae</name>
    <dbReference type="NCBI Taxonomy" id="3163298"/>
    <lineage>
        <taxon>Bacteria</taxon>
        <taxon>Pseudomonadati</taxon>
        <taxon>Bacteroidota</taxon>
        <taxon>Flavobacteriia</taxon>
        <taxon>Flavobacteriales</taxon>
        <taxon>Flavobacteriaceae</taxon>
        <taxon>Flavobacterium</taxon>
    </lineage>
</organism>
<dbReference type="EMBL" id="JBELPZ010000012">
    <property type="protein sequence ID" value="MFL9845151.1"/>
    <property type="molecule type" value="Genomic_DNA"/>
</dbReference>
<feature type="transmembrane region" description="Helical" evidence="1">
    <location>
        <begin position="26"/>
        <end position="43"/>
    </location>
</feature>